<keyword evidence="7 9" id="KW-0030">Aminoacyl-tRNA synthetase</keyword>
<evidence type="ECO:0000313" key="10">
    <source>
        <dbReference type="EMBL" id="CAH0418725.1"/>
    </source>
</evidence>
<evidence type="ECO:0000256" key="6">
    <source>
        <dbReference type="ARBA" id="ARBA00022917"/>
    </source>
</evidence>
<evidence type="ECO:0000256" key="9">
    <source>
        <dbReference type="RuleBase" id="RU363036"/>
    </source>
</evidence>
<dbReference type="InterPro" id="IPR014729">
    <property type="entry name" value="Rossmann-like_a/b/a_fold"/>
</dbReference>
<dbReference type="CDD" id="cd00806">
    <property type="entry name" value="TrpRS_core"/>
    <property type="match status" value="1"/>
</dbReference>
<accession>A0ABN8BQ25</accession>
<evidence type="ECO:0000256" key="8">
    <source>
        <dbReference type="NCBIfam" id="TIGR00233"/>
    </source>
</evidence>
<dbReference type="InterPro" id="IPR050203">
    <property type="entry name" value="Trp-tRNA_synthetase"/>
</dbReference>
<dbReference type="InterPro" id="IPR001412">
    <property type="entry name" value="aa-tRNA-synth_I_CS"/>
</dbReference>
<evidence type="ECO:0000313" key="11">
    <source>
        <dbReference type="Proteomes" id="UP000789719"/>
    </source>
</evidence>
<dbReference type="PANTHER" id="PTHR43766:SF1">
    <property type="entry name" value="TRYPTOPHAN--TRNA LIGASE, MITOCHONDRIAL"/>
    <property type="match status" value="1"/>
</dbReference>
<protein>
    <recommendedName>
        <fullName evidence="2 8">Tryptophan--tRNA ligase</fullName>
        <ecNumber evidence="2 8">6.1.1.2</ecNumber>
    </recommendedName>
</protein>
<dbReference type="Gene3D" id="1.10.240.10">
    <property type="entry name" value="Tyrosyl-Transfer RNA Synthetase"/>
    <property type="match status" value="1"/>
</dbReference>
<dbReference type="InterPro" id="IPR002305">
    <property type="entry name" value="aa-tRNA-synth_Ic"/>
</dbReference>
<proteinExistence type="inferred from homology"/>
<organism evidence="10 11">
    <name type="scientific">Periweissella ghanensis</name>
    <dbReference type="NCBI Taxonomy" id="467997"/>
    <lineage>
        <taxon>Bacteria</taxon>
        <taxon>Bacillati</taxon>
        <taxon>Bacillota</taxon>
        <taxon>Bacilli</taxon>
        <taxon>Lactobacillales</taxon>
        <taxon>Lactobacillaceae</taxon>
        <taxon>Periweissella</taxon>
    </lineage>
</organism>
<dbReference type="RefSeq" id="WP_230098807.1">
    <property type="nucleotide sequence ID" value="NZ_CAKKNT010000014.1"/>
</dbReference>
<dbReference type="GO" id="GO:0004830">
    <property type="term" value="F:tryptophan-tRNA ligase activity"/>
    <property type="evidence" value="ECO:0007669"/>
    <property type="project" value="UniProtKB-EC"/>
</dbReference>
<evidence type="ECO:0000256" key="3">
    <source>
        <dbReference type="ARBA" id="ARBA00022598"/>
    </source>
</evidence>
<keyword evidence="5 9" id="KW-0067">ATP-binding</keyword>
<dbReference type="PRINTS" id="PR01039">
    <property type="entry name" value="TRNASYNTHTRP"/>
</dbReference>
<keyword evidence="6 9" id="KW-0648">Protein biosynthesis</keyword>
<reference evidence="10 11" key="1">
    <citation type="submission" date="2021-11" db="EMBL/GenBank/DDBJ databases">
        <authorList>
            <person name="Depoorter E."/>
        </authorList>
    </citation>
    <scope>NUCLEOTIDE SEQUENCE [LARGE SCALE GENOMIC DNA]</scope>
    <source>
        <strain evidence="10 11">LMG 24286</strain>
    </source>
</reference>
<keyword evidence="3 9" id="KW-0436">Ligase</keyword>
<dbReference type="Pfam" id="PF00579">
    <property type="entry name" value="tRNA-synt_1b"/>
    <property type="match status" value="1"/>
</dbReference>
<comment type="similarity">
    <text evidence="1 9">Belongs to the class-I aminoacyl-tRNA synthetase family.</text>
</comment>
<dbReference type="NCBIfam" id="TIGR00233">
    <property type="entry name" value="trpS"/>
    <property type="match status" value="1"/>
</dbReference>
<dbReference type="PANTHER" id="PTHR43766">
    <property type="entry name" value="TRYPTOPHAN--TRNA LIGASE, MITOCHONDRIAL"/>
    <property type="match status" value="1"/>
</dbReference>
<gene>
    <name evidence="10" type="primary">trpS2</name>
    <name evidence="10" type="ORF">WGH24286_01156</name>
</gene>
<evidence type="ECO:0000256" key="7">
    <source>
        <dbReference type="ARBA" id="ARBA00023146"/>
    </source>
</evidence>
<dbReference type="PROSITE" id="PS00178">
    <property type="entry name" value="AA_TRNA_LIGASE_I"/>
    <property type="match status" value="1"/>
</dbReference>
<keyword evidence="11" id="KW-1185">Reference proteome</keyword>
<keyword evidence="4 9" id="KW-0547">Nucleotide-binding</keyword>
<dbReference type="EMBL" id="CAKKNT010000014">
    <property type="protein sequence ID" value="CAH0418725.1"/>
    <property type="molecule type" value="Genomic_DNA"/>
</dbReference>
<sequence length="340" mass="38106">MTDKQIILTGDRPTGKMHIGHYVGSLRNRVELQNSGKYESYIMIADKQALTDNARDPKKVHDSVLQVALDYLAVGVDPAKSTIFLQSQIPALSELTEYYLNLVSLGRLERNPTVKTELKMRNFGEGIPAGFLIYPVSQAADITAFKATVVPVGDDQEPMLEQTREIVRTFNNIYGDDILVEPQGYFPPKGQGRIPGLDGVKMSKSLGNAIYLSDDADTLAKKVKSMYTDPEHINIDDPGHIEGNMVFTYLDIFDDDKDEVARLKEHYQRGGLGDMKIKKYLIEVLENKLAPIRERREAFAQDPAAVMKMLEEGSKKANLVASQTMREVRHAMGVDYFGEF</sequence>
<evidence type="ECO:0000256" key="1">
    <source>
        <dbReference type="ARBA" id="ARBA00005594"/>
    </source>
</evidence>
<dbReference type="EC" id="6.1.1.2" evidence="2 8"/>
<dbReference type="SUPFAM" id="SSF52374">
    <property type="entry name" value="Nucleotidylyl transferase"/>
    <property type="match status" value="1"/>
</dbReference>
<evidence type="ECO:0000256" key="5">
    <source>
        <dbReference type="ARBA" id="ARBA00022840"/>
    </source>
</evidence>
<evidence type="ECO:0000256" key="2">
    <source>
        <dbReference type="ARBA" id="ARBA00013161"/>
    </source>
</evidence>
<evidence type="ECO:0000256" key="4">
    <source>
        <dbReference type="ARBA" id="ARBA00022741"/>
    </source>
</evidence>
<name>A0ABN8BQ25_9LACO</name>
<dbReference type="InterPro" id="IPR002306">
    <property type="entry name" value="Trp-tRNA-ligase"/>
</dbReference>
<dbReference type="Proteomes" id="UP000789719">
    <property type="component" value="Unassembled WGS sequence"/>
</dbReference>
<dbReference type="Gene3D" id="3.40.50.620">
    <property type="entry name" value="HUPs"/>
    <property type="match status" value="1"/>
</dbReference>
<comment type="caution">
    <text evidence="10">The sequence shown here is derived from an EMBL/GenBank/DDBJ whole genome shotgun (WGS) entry which is preliminary data.</text>
</comment>